<dbReference type="PANTHER" id="PTHR37079:SF4">
    <property type="entry name" value="SERINE_THREONINE-PROTEIN KINASE ATM"/>
    <property type="match status" value="1"/>
</dbReference>
<dbReference type="Proteomes" id="UP000324748">
    <property type="component" value="Unassembled WGS sequence"/>
</dbReference>
<dbReference type="GO" id="GO:0004674">
    <property type="term" value="F:protein serine/threonine kinase activity"/>
    <property type="evidence" value="ECO:0007669"/>
    <property type="project" value="InterPro"/>
</dbReference>
<evidence type="ECO:0000313" key="2">
    <source>
        <dbReference type="Proteomes" id="UP000324748"/>
    </source>
</evidence>
<dbReference type="PANTHER" id="PTHR37079">
    <property type="entry name" value="SERINE/THREONINE-PROTEIN KINASE ATM"/>
    <property type="match status" value="1"/>
</dbReference>
<sequence length="151" mass="17193">MKHPEALGEISYSYAKFADQQYHKMEDSEEMKKIEEIYEKAASRDQGASKLAKVDGGAKRLVALKERLFEEDNNRLESLSKLQTRYLSSSLTMYLSSLSHYDKADEVIFRFVSLWLEHHYDDALTKGISAHLNSVPTHKFITSGQSVVGTT</sequence>
<dbReference type="EMBL" id="VSWC01000119">
    <property type="protein sequence ID" value="KAA1082388.1"/>
    <property type="molecule type" value="Genomic_DNA"/>
</dbReference>
<keyword evidence="1" id="KW-0418">Kinase</keyword>
<proteinExistence type="predicted"/>
<reference evidence="1 2" key="1">
    <citation type="submission" date="2019-05" db="EMBL/GenBank/DDBJ databases">
        <title>Emergence of the Ug99 lineage of the wheat stem rust pathogen through somatic hybridization.</title>
        <authorList>
            <person name="Li F."/>
            <person name="Upadhyaya N.M."/>
            <person name="Sperschneider J."/>
            <person name="Matny O."/>
            <person name="Nguyen-Phuc H."/>
            <person name="Mago R."/>
            <person name="Raley C."/>
            <person name="Miller M.E."/>
            <person name="Silverstein K.A.T."/>
            <person name="Henningsen E."/>
            <person name="Hirsch C.D."/>
            <person name="Visser B."/>
            <person name="Pretorius Z.A."/>
            <person name="Steffenson B.J."/>
            <person name="Schwessinger B."/>
            <person name="Dodds P.N."/>
            <person name="Figueroa M."/>
        </authorList>
    </citation>
    <scope>NUCLEOTIDE SEQUENCE [LARGE SCALE GENOMIC DNA]</scope>
    <source>
        <strain evidence="1">21-0</strain>
    </source>
</reference>
<evidence type="ECO:0000313" key="1">
    <source>
        <dbReference type="EMBL" id="KAA1082388.1"/>
    </source>
</evidence>
<gene>
    <name evidence="1" type="primary">TEL1_2</name>
    <name evidence="1" type="ORF">PGT21_001848</name>
</gene>
<accession>A0A5B0N2T7</accession>
<name>A0A5B0N2T7_PUCGR</name>
<dbReference type="AlphaFoldDB" id="A0A5B0N2T7"/>
<dbReference type="GO" id="GO:0006974">
    <property type="term" value="P:DNA damage response"/>
    <property type="evidence" value="ECO:0007669"/>
    <property type="project" value="InterPro"/>
</dbReference>
<comment type="caution">
    <text evidence="1">The sequence shown here is derived from an EMBL/GenBank/DDBJ whole genome shotgun (WGS) entry which is preliminary data.</text>
</comment>
<dbReference type="InterPro" id="IPR038980">
    <property type="entry name" value="ATM_plant"/>
</dbReference>
<keyword evidence="1" id="KW-0808">Transferase</keyword>
<keyword evidence="2" id="KW-1185">Reference proteome</keyword>
<protein>
    <submittedName>
        <fullName evidence="1">Serine/threonine-protein kinase tel1</fullName>
    </submittedName>
</protein>
<organism evidence="1 2">
    <name type="scientific">Puccinia graminis f. sp. tritici</name>
    <dbReference type="NCBI Taxonomy" id="56615"/>
    <lineage>
        <taxon>Eukaryota</taxon>
        <taxon>Fungi</taxon>
        <taxon>Dikarya</taxon>
        <taxon>Basidiomycota</taxon>
        <taxon>Pucciniomycotina</taxon>
        <taxon>Pucciniomycetes</taxon>
        <taxon>Pucciniales</taxon>
        <taxon>Pucciniaceae</taxon>
        <taxon>Puccinia</taxon>
    </lineage>
</organism>